<dbReference type="GO" id="GO:0006465">
    <property type="term" value="P:signal peptide processing"/>
    <property type="evidence" value="ECO:0007669"/>
    <property type="project" value="UniProtKB-UniRule"/>
</dbReference>
<dbReference type="EC" id="3.4.21.89" evidence="5"/>
<dbReference type="SUPFAM" id="SSF51306">
    <property type="entry name" value="LexA/Signal peptidase"/>
    <property type="match status" value="1"/>
</dbReference>
<evidence type="ECO:0000313" key="8">
    <source>
        <dbReference type="EMBL" id="MBM6948055.1"/>
    </source>
</evidence>
<dbReference type="NCBIfam" id="TIGR02228">
    <property type="entry name" value="sigpep_I_arch"/>
    <property type="match status" value="1"/>
</dbReference>
<organism evidence="8 9">
    <name type="scientific">Mordavella massiliensis</name>
    <dbReference type="NCBI Taxonomy" id="1871024"/>
    <lineage>
        <taxon>Bacteria</taxon>
        <taxon>Bacillati</taxon>
        <taxon>Bacillota</taxon>
        <taxon>Clostridia</taxon>
        <taxon>Eubacteriales</taxon>
        <taxon>Clostridiaceae</taxon>
        <taxon>Mordavella</taxon>
    </lineage>
</organism>
<keyword evidence="3 6" id="KW-1133">Transmembrane helix</keyword>
<dbReference type="CDD" id="cd06530">
    <property type="entry name" value="S26_SPase_I"/>
    <property type="match status" value="1"/>
</dbReference>
<name>A0A939BGH3_9CLOT</name>
<sequence length="178" mass="18788">MGGRRDRQQTRGRRPGGAAALFLDVTGLLLVLAVILCYVPLTLPRLAGLQIFEVVSGSMEPAIPTGSIVYVEETEPSQAQEGDVIAFYSATGSGAVITHRVVQNRVVSGELVTKGDANEKEDVTPVSYEYYLGKVVFTLPGPPGLFAAVLTLPGRITAAALVVLAAALHGAAVRMRRD</sequence>
<evidence type="ECO:0000256" key="1">
    <source>
        <dbReference type="ARBA" id="ARBA00004370"/>
    </source>
</evidence>
<dbReference type="Gene3D" id="2.10.109.10">
    <property type="entry name" value="Umud Fragment, subunit A"/>
    <property type="match status" value="1"/>
</dbReference>
<dbReference type="InterPro" id="IPR019533">
    <property type="entry name" value="Peptidase_S26"/>
</dbReference>
<comment type="caution">
    <text evidence="8">The sequence shown here is derived from an EMBL/GenBank/DDBJ whole genome shotgun (WGS) entry which is preliminary data.</text>
</comment>
<keyword evidence="2 6" id="KW-0812">Transmembrane</keyword>
<keyword evidence="8" id="KW-0378">Hydrolase</keyword>
<dbReference type="PRINTS" id="PR00728">
    <property type="entry name" value="SIGNALPTASE"/>
</dbReference>
<dbReference type="InterPro" id="IPR001733">
    <property type="entry name" value="Peptidase_S26B"/>
</dbReference>
<dbReference type="EMBL" id="JACJKS010000005">
    <property type="protein sequence ID" value="MBM6948055.1"/>
    <property type="molecule type" value="Genomic_DNA"/>
</dbReference>
<feature type="transmembrane region" description="Helical" evidence="6">
    <location>
        <begin position="21"/>
        <end position="41"/>
    </location>
</feature>
<dbReference type="GO" id="GO:0004252">
    <property type="term" value="F:serine-type endopeptidase activity"/>
    <property type="evidence" value="ECO:0007669"/>
    <property type="project" value="UniProtKB-UniRule"/>
</dbReference>
<protein>
    <recommendedName>
        <fullName evidence="5">Signal peptidase I</fullName>
        <ecNumber evidence="5">3.4.21.89</ecNumber>
    </recommendedName>
</protein>
<dbReference type="InterPro" id="IPR036286">
    <property type="entry name" value="LexA/Signal_pep-like_sf"/>
</dbReference>
<evidence type="ECO:0000256" key="3">
    <source>
        <dbReference type="ARBA" id="ARBA00022989"/>
    </source>
</evidence>
<feature type="domain" description="Peptidase S26" evidence="7">
    <location>
        <begin position="32"/>
        <end position="102"/>
    </location>
</feature>
<dbReference type="GO" id="GO:0016020">
    <property type="term" value="C:membrane"/>
    <property type="evidence" value="ECO:0007669"/>
    <property type="project" value="UniProtKB-SubCell"/>
</dbReference>
<gene>
    <name evidence="8" type="ORF">H6A20_05170</name>
</gene>
<dbReference type="Pfam" id="PF10502">
    <property type="entry name" value="Peptidase_S26"/>
    <property type="match status" value="1"/>
</dbReference>
<keyword evidence="4 6" id="KW-0472">Membrane</keyword>
<feature type="transmembrane region" description="Helical" evidence="6">
    <location>
        <begin position="145"/>
        <end position="168"/>
    </location>
</feature>
<proteinExistence type="predicted"/>
<evidence type="ECO:0000259" key="7">
    <source>
        <dbReference type="Pfam" id="PF10502"/>
    </source>
</evidence>
<evidence type="ECO:0000256" key="4">
    <source>
        <dbReference type="ARBA" id="ARBA00023136"/>
    </source>
</evidence>
<dbReference type="GO" id="GO:0009003">
    <property type="term" value="F:signal peptidase activity"/>
    <property type="evidence" value="ECO:0007669"/>
    <property type="project" value="UniProtKB-EC"/>
</dbReference>
<accession>A0A939BGH3</accession>
<reference evidence="8" key="1">
    <citation type="submission" date="2020-08" db="EMBL/GenBank/DDBJ databases">
        <authorList>
            <person name="Cejkova D."/>
            <person name="Kubasova T."/>
            <person name="Jahodarova E."/>
            <person name="Rychlik I."/>
        </authorList>
    </citation>
    <scope>NUCLEOTIDE SEQUENCE</scope>
    <source>
        <strain evidence="8">An582</strain>
    </source>
</reference>
<dbReference type="AlphaFoldDB" id="A0A939BGH3"/>
<evidence type="ECO:0000256" key="6">
    <source>
        <dbReference type="SAM" id="Phobius"/>
    </source>
</evidence>
<evidence type="ECO:0000256" key="2">
    <source>
        <dbReference type="ARBA" id="ARBA00022692"/>
    </source>
</evidence>
<evidence type="ECO:0000313" key="9">
    <source>
        <dbReference type="Proteomes" id="UP000705508"/>
    </source>
</evidence>
<evidence type="ECO:0000256" key="5">
    <source>
        <dbReference type="NCBIfam" id="TIGR02228"/>
    </source>
</evidence>
<dbReference type="RefSeq" id="WP_204906079.1">
    <property type="nucleotide sequence ID" value="NZ_JACJKS010000005.1"/>
</dbReference>
<comment type="subcellular location">
    <subcellularLocation>
        <location evidence="1">Membrane</location>
    </subcellularLocation>
</comment>
<dbReference type="Proteomes" id="UP000705508">
    <property type="component" value="Unassembled WGS sequence"/>
</dbReference>
<reference evidence="8" key="2">
    <citation type="journal article" date="2021" name="Sci. Rep.">
        <title>The distribution of antibiotic resistance genes in chicken gut microbiota commensals.</title>
        <authorList>
            <person name="Juricova H."/>
            <person name="Matiasovicova J."/>
            <person name="Kubasova T."/>
            <person name="Cejkova D."/>
            <person name="Rychlik I."/>
        </authorList>
    </citation>
    <scope>NUCLEOTIDE SEQUENCE</scope>
    <source>
        <strain evidence="8">An582</strain>
    </source>
</reference>